<keyword evidence="1" id="KW-0812">Transmembrane</keyword>
<evidence type="ECO:0000313" key="4">
    <source>
        <dbReference type="Proteomes" id="UP000471147"/>
    </source>
</evidence>
<dbReference type="GO" id="GO:0016020">
    <property type="term" value="C:membrane"/>
    <property type="evidence" value="ECO:0007669"/>
    <property type="project" value="InterPro"/>
</dbReference>
<keyword evidence="1" id="KW-1133">Transmembrane helix</keyword>
<evidence type="ECO:0000256" key="1">
    <source>
        <dbReference type="SAM" id="Phobius"/>
    </source>
</evidence>
<gene>
    <name evidence="3" type="ORF">EUU23_07470</name>
</gene>
<dbReference type="OrthoDB" id="148351at2"/>
<dbReference type="PANTHER" id="PTHR22911">
    <property type="entry name" value="ACYL-MALONYL CONDENSING ENZYME-RELATED"/>
    <property type="match status" value="1"/>
</dbReference>
<name>A0A6I4LZM5_9SPHN</name>
<dbReference type="SUPFAM" id="SSF103481">
    <property type="entry name" value="Multidrug resistance efflux transporter EmrE"/>
    <property type="match status" value="2"/>
</dbReference>
<comment type="caution">
    <text evidence="3">The sequence shown here is derived from an EMBL/GenBank/DDBJ whole genome shotgun (WGS) entry which is preliminary data.</text>
</comment>
<protein>
    <submittedName>
        <fullName evidence="3">DMT family transporter</fullName>
    </submittedName>
</protein>
<evidence type="ECO:0000259" key="2">
    <source>
        <dbReference type="Pfam" id="PF00892"/>
    </source>
</evidence>
<feature type="domain" description="EamA" evidence="2">
    <location>
        <begin position="8"/>
        <end position="140"/>
    </location>
</feature>
<feature type="domain" description="EamA" evidence="2">
    <location>
        <begin position="150"/>
        <end position="285"/>
    </location>
</feature>
<feature type="transmembrane region" description="Helical" evidence="1">
    <location>
        <begin position="271"/>
        <end position="288"/>
    </location>
</feature>
<feature type="transmembrane region" description="Helical" evidence="1">
    <location>
        <begin position="146"/>
        <end position="166"/>
    </location>
</feature>
<dbReference type="AlphaFoldDB" id="A0A6I4LZM5"/>
<feature type="transmembrane region" description="Helical" evidence="1">
    <location>
        <begin position="100"/>
        <end position="117"/>
    </location>
</feature>
<keyword evidence="4" id="KW-1185">Reference proteome</keyword>
<feature type="transmembrane region" description="Helical" evidence="1">
    <location>
        <begin position="214"/>
        <end position="234"/>
    </location>
</feature>
<feature type="transmembrane region" description="Helical" evidence="1">
    <location>
        <begin position="124"/>
        <end position="140"/>
    </location>
</feature>
<feature type="transmembrane region" description="Helical" evidence="1">
    <location>
        <begin position="178"/>
        <end position="202"/>
    </location>
</feature>
<dbReference type="RefSeq" id="WP_160353404.1">
    <property type="nucleotide sequence ID" value="NZ_SDWJ01000001.1"/>
</dbReference>
<dbReference type="InterPro" id="IPR000620">
    <property type="entry name" value="EamA_dom"/>
</dbReference>
<reference evidence="3 4" key="1">
    <citation type="submission" date="2019-01" db="EMBL/GenBank/DDBJ databases">
        <title>Sphingorhabdus lacus sp.nov., isolated from an oligotrophic freshwater lake.</title>
        <authorList>
            <person name="Park M."/>
        </authorList>
    </citation>
    <scope>NUCLEOTIDE SEQUENCE [LARGE SCALE GENOMIC DNA]</scope>
    <source>
        <strain evidence="3 4">IMCC26285</strain>
    </source>
</reference>
<evidence type="ECO:0000313" key="3">
    <source>
        <dbReference type="EMBL" id="MVZ97543.1"/>
    </source>
</evidence>
<proteinExistence type="predicted"/>
<feature type="transmembrane region" description="Helical" evidence="1">
    <location>
        <begin position="77"/>
        <end position="94"/>
    </location>
</feature>
<keyword evidence="1" id="KW-0472">Membrane</keyword>
<accession>A0A6I4LZM5</accession>
<feature type="transmembrane region" description="Helical" evidence="1">
    <location>
        <begin position="246"/>
        <end position="265"/>
    </location>
</feature>
<organism evidence="3 4">
    <name type="scientific">Sphingorhabdus profundilacus</name>
    <dbReference type="NCBI Taxonomy" id="2509718"/>
    <lineage>
        <taxon>Bacteria</taxon>
        <taxon>Pseudomonadati</taxon>
        <taxon>Pseudomonadota</taxon>
        <taxon>Alphaproteobacteria</taxon>
        <taxon>Sphingomonadales</taxon>
        <taxon>Sphingomonadaceae</taxon>
        <taxon>Sphingorhabdus</taxon>
    </lineage>
</organism>
<dbReference type="EMBL" id="SDWJ01000001">
    <property type="protein sequence ID" value="MVZ97543.1"/>
    <property type="molecule type" value="Genomic_DNA"/>
</dbReference>
<dbReference type="Pfam" id="PF00892">
    <property type="entry name" value="EamA"/>
    <property type="match status" value="2"/>
</dbReference>
<dbReference type="Proteomes" id="UP000471147">
    <property type="component" value="Unassembled WGS sequence"/>
</dbReference>
<dbReference type="PROSITE" id="PS51257">
    <property type="entry name" value="PROKAR_LIPOPROTEIN"/>
    <property type="match status" value="1"/>
</dbReference>
<dbReference type="PANTHER" id="PTHR22911:SF103">
    <property type="entry name" value="BLR2811 PROTEIN"/>
    <property type="match status" value="1"/>
</dbReference>
<feature type="transmembrane region" description="Helical" evidence="1">
    <location>
        <begin position="41"/>
        <end position="57"/>
    </location>
</feature>
<sequence length="295" mass="30761">MHNQSARSGLLFALCGFALLSCGDAVIKSIAGAWPGTAVAALRYSVGATGLGVFLLLKEGKRGFALPNPPIQLMRGAAVAAATILFFSSIFLMPLAEATAIGFTTPMITALLSAFFLKERTGKATWIASLVAFSGVLIILRPNVAALGWVALMPLAAAMCMSLMMMGNRAVAGKGSPLLMQFLVASIAVPFVVSAAVIGHFSGFAPLHVGVPDWTIIARACIVAVSASFAHWLIFMGTTRASAAEIAPMTYVQLLIAMALGILLFGDWPDLTSLLGSAIIIGAGLFLWHQKPAAR</sequence>
<dbReference type="InterPro" id="IPR037185">
    <property type="entry name" value="EmrE-like"/>
</dbReference>